<reference evidence="2" key="2">
    <citation type="journal article" date="2018" name="Mol. Plant Microbe Interact.">
        <title>Genome sequence resources for the wheat stripe rust pathogen (Puccinia striiformis f. sp. tritici) and the barley stripe rust pathogen (Puccinia striiformis f. sp. hordei).</title>
        <authorList>
            <person name="Xia C."/>
            <person name="Wang M."/>
            <person name="Yin C."/>
            <person name="Cornejo O.E."/>
            <person name="Hulbert S.H."/>
            <person name="Chen X."/>
        </authorList>
    </citation>
    <scope>NUCLEOTIDE SEQUENCE [LARGE SCALE GENOMIC DNA]</scope>
    <source>
        <strain evidence="2">93-210</strain>
    </source>
</reference>
<evidence type="ECO:0000313" key="2">
    <source>
        <dbReference type="Proteomes" id="UP001060170"/>
    </source>
</evidence>
<reference evidence="2" key="1">
    <citation type="journal article" date="2018" name="BMC Genomics">
        <title>Genomic insights into host adaptation between the wheat stripe rust pathogen (Puccinia striiformis f. sp. tritici) and the barley stripe rust pathogen (Puccinia striiformis f. sp. hordei).</title>
        <authorList>
            <person name="Xia C."/>
            <person name="Wang M."/>
            <person name="Yin C."/>
            <person name="Cornejo O.E."/>
            <person name="Hulbert S.H."/>
            <person name="Chen X."/>
        </authorList>
    </citation>
    <scope>NUCLEOTIDE SEQUENCE [LARGE SCALE GENOMIC DNA]</scope>
    <source>
        <strain evidence="2">93-210</strain>
    </source>
</reference>
<dbReference type="Proteomes" id="UP001060170">
    <property type="component" value="Chromosome 8"/>
</dbReference>
<evidence type="ECO:0000313" key="1">
    <source>
        <dbReference type="EMBL" id="KAI7949984.1"/>
    </source>
</evidence>
<accession>A0ACC0EC71</accession>
<protein>
    <submittedName>
        <fullName evidence="1">Uncharacterized protein</fullName>
    </submittedName>
</protein>
<gene>
    <name evidence="1" type="ORF">MJO28_008805</name>
</gene>
<sequence>MLHAHSMTHQSLNGEKVATETAVDNIPLIAQRAQPELGACPICLEPLEEEKRKDTVTRWPGCGHGYHPKCYKRVLKRGQPCSICGKDGPPLSAKRLKRLESLQKPPPDVHDDERAIAEIVEAELDWAENEPELLSAFGATSGGAELHSTNQHMGAPARDIAFEHNFFQRIAFEDRHRALTRSLQEQSNHGLPGGAFPTGPNPHAAFPEPNYFYGVPDTSRDEYLAKLLVQEELNRGLPGRAFASGNPNAALPEPRYDLYAVPDTSRDEELARRIQRELDEQQSLPHSSSQLRQQWHPQPAPHWHQFPGHSVPIQHYSGMPAYPEQHYWPGPGHSYGDPNQRHVGMPSYAGGYESMSGSGPWQPAQMGASHYMSNPLIERLDNILPPILVAVLIFFLVRVSHQTFDRAEQIIANAPHPVPSTDPSSSSEVASEAAMDPSKINKVPPEMTDCPNCLQPLRPSKWDVCRKSLKKGKLSRPKLQLWPGCLHSYHLTCYQQTLDHGLPCSICRMVGPPLTAERKAYLASLPKPPPEMPDDEVAALEIVQTDMDLAENAPEVFSGSAHAASGGSHHDDDRSMAWNAAFDHHGPISGHEHHDIDEALAWAISREENGPHPVHAATHNHHQGHTWGGHDPSEDLALALSLHEELNREALGGAFPAGPSHAAIPEPEHELYMVPDTSRDADLAQRIQAEFSGGAFAAGPSHAAIPEPEHELYMVPDTSRDADLALRIQAQLNEEAQPIPQISSQSRHHGNSQPIPPGFPPPPPQGFPQLPPHGFPQLPPQGYSQAMPHGYQQPMFPVHAAPSQHHRSMPAYPEGYPEPAHQFYGGPSQHHAGGASYQSGLQSMGDWSGALQSVQRGVNQYMDESLLDSLHDYFPQIVAVGLLALFYYMFIYCKDCGKAA</sequence>
<comment type="caution">
    <text evidence="1">The sequence shown here is derived from an EMBL/GenBank/DDBJ whole genome shotgun (WGS) entry which is preliminary data.</text>
</comment>
<keyword evidence="2" id="KW-1185">Reference proteome</keyword>
<dbReference type="EMBL" id="CM045872">
    <property type="protein sequence ID" value="KAI7949984.1"/>
    <property type="molecule type" value="Genomic_DNA"/>
</dbReference>
<reference evidence="1 2" key="3">
    <citation type="journal article" date="2022" name="Microbiol. Spectr.">
        <title>Folding features and dynamics of 3D genome architecture in plant fungal pathogens.</title>
        <authorList>
            <person name="Xia C."/>
        </authorList>
    </citation>
    <scope>NUCLEOTIDE SEQUENCE [LARGE SCALE GENOMIC DNA]</scope>
    <source>
        <strain evidence="1 2">93-210</strain>
    </source>
</reference>
<name>A0ACC0EC71_9BASI</name>
<organism evidence="1 2">
    <name type="scientific">Puccinia striiformis f. sp. tritici</name>
    <dbReference type="NCBI Taxonomy" id="168172"/>
    <lineage>
        <taxon>Eukaryota</taxon>
        <taxon>Fungi</taxon>
        <taxon>Dikarya</taxon>
        <taxon>Basidiomycota</taxon>
        <taxon>Pucciniomycotina</taxon>
        <taxon>Pucciniomycetes</taxon>
        <taxon>Pucciniales</taxon>
        <taxon>Pucciniaceae</taxon>
        <taxon>Puccinia</taxon>
    </lineage>
</organism>
<proteinExistence type="predicted"/>